<comment type="caution">
    <text evidence="1">The sequence shown here is derived from an EMBL/GenBank/DDBJ whole genome shotgun (WGS) entry which is preliminary data.</text>
</comment>
<dbReference type="Proteomes" id="UP000829398">
    <property type="component" value="Chromosome 8"/>
</dbReference>
<evidence type="ECO:0000313" key="2">
    <source>
        <dbReference type="Proteomes" id="UP000829398"/>
    </source>
</evidence>
<keyword evidence="2" id="KW-1185">Reference proteome</keyword>
<gene>
    <name evidence="1" type="ORF">KPL71_023407</name>
</gene>
<proteinExistence type="predicted"/>
<keyword evidence="1" id="KW-0695">RNA-directed DNA polymerase</keyword>
<reference evidence="2" key="1">
    <citation type="journal article" date="2023" name="Hortic. Res.">
        <title>A chromosome-level phased genome enabling allele-level studies in sweet orange: a case study on citrus Huanglongbing tolerance.</title>
        <authorList>
            <person name="Wu B."/>
            <person name="Yu Q."/>
            <person name="Deng Z."/>
            <person name="Duan Y."/>
            <person name="Luo F."/>
            <person name="Gmitter F. Jr."/>
        </authorList>
    </citation>
    <scope>NUCLEOTIDE SEQUENCE [LARGE SCALE GENOMIC DNA]</scope>
    <source>
        <strain evidence="2">cv. Valencia</strain>
    </source>
</reference>
<evidence type="ECO:0000313" key="1">
    <source>
        <dbReference type="EMBL" id="KAH9696950.1"/>
    </source>
</evidence>
<protein>
    <submittedName>
        <fullName evidence="1">Reverse transcriptase Ty1/copia-type domain-containing protein</fullName>
    </submittedName>
</protein>
<organism evidence="1 2">
    <name type="scientific">Citrus sinensis</name>
    <name type="common">Sweet orange</name>
    <name type="synonym">Citrus aurantium var. sinensis</name>
    <dbReference type="NCBI Taxonomy" id="2711"/>
    <lineage>
        <taxon>Eukaryota</taxon>
        <taxon>Viridiplantae</taxon>
        <taxon>Streptophyta</taxon>
        <taxon>Embryophyta</taxon>
        <taxon>Tracheophyta</taxon>
        <taxon>Spermatophyta</taxon>
        <taxon>Magnoliopsida</taxon>
        <taxon>eudicotyledons</taxon>
        <taxon>Gunneridae</taxon>
        <taxon>Pentapetalae</taxon>
        <taxon>rosids</taxon>
        <taxon>malvids</taxon>
        <taxon>Sapindales</taxon>
        <taxon>Rutaceae</taxon>
        <taxon>Aurantioideae</taxon>
        <taxon>Citrus</taxon>
    </lineage>
</organism>
<accession>A0ACB8IKW4</accession>
<dbReference type="EMBL" id="CM039177">
    <property type="protein sequence ID" value="KAH9696950.1"/>
    <property type="molecule type" value="Genomic_DNA"/>
</dbReference>
<name>A0ACB8IKW4_CITSI</name>
<keyword evidence="1" id="KW-0548">Nucleotidyltransferase</keyword>
<keyword evidence="1" id="KW-0808">Transferase</keyword>
<sequence length="302" mass="34305">MNKWELRQVDVNNAFLNGILVEDVYMGQPEGFIDPSRPLHVCKLKKALYGLKQAPKAWFERLKDVMVVKWGFQNSRSDNSLFYKWIGDQVIFVLVYVDDIIITSSSDQMVQQVITNMQNAFALKDLGKLSYFLGIEVTKTASGIYLSQSKYIVNLLAKHNMADCSPVPTPMATGHYLTKGSESVISNVSQYRSAVRALQYVTLTRPEITFSVNKLSQFLTSPTAEHWEACKRLLRYLKGTIHFGLHFYHYGNMQINYFSDSDWACDKDDRKSVAGYAVYLGLNLVSWSSKKQAVVSRSSTEA</sequence>